<evidence type="ECO:0000313" key="1">
    <source>
        <dbReference type="EMBL" id="KKL05901.1"/>
    </source>
</evidence>
<reference evidence="1" key="1">
    <citation type="journal article" date="2015" name="Nature">
        <title>Complex archaea that bridge the gap between prokaryotes and eukaryotes.</title>
        <authorList>
            <person name="Spang A."/>
            <person name="Saw J.H."/>
            <person name="Jorgensen S.L."/>
            <person name="Zaremba-Niedzwiedzka K."/>
            <person name="Martijn J."/>
            <person name="Lind A.E."/>
            <person name="van Eijk R."/>
            <person name="Schleper C."/>
            <person name="Guy L."/>
            <person name="Ettema T.J."/>
        </authorList>
    </citation>
    <scope>NUCLEOTIDE SEQUENCE</scope>
</reference>
<dbReference type="EMBL" id="LAZR01043931">
    <property type="protein sequence ID" value="KKL05901.1"/>
    <property type="molecule type" value="Genomic_DNA"/>
</dbReference>
<accession>A0A0F9CJM3</accession>
<protein>
    <submittedName>
        <fullName evidence="1">Uncharacterized protein</fullName>
    </submittedName>
</protein>
<dbReference type="AlphaFoldDB" id="A0A0F9CJM3"/>
<proteinExistence type="predicted"/>
<organism evidence="1">
    <name type="scientific">marine sediment metagenome</name>
    <dbReference type="NCBI Taxonomy" id="412755"/>
    <lineage>
        <taxon>unclassified sequences</taxon>
        <taxon>metagenomes</taxon>
        <taxon>ecological metagenomes</taxon>
    </lineage>
</organism>
<comment type="caution">
    <text evidence="1">The sequence shown here is derived from an EMBL/GenBank/DDBJ whole genome shotgun (WGS) entry which is preliminary data.</text>
</comment>
<gene>
    <name evidence="1" type="ORF">LCGC14_2601390</name>
</gene>
<sequence length="57" mass="6124">MDPITAITAANALIDLIIRLVMTINTPDAENITAGLLKSKAELDRVGKLVADQKVTY</sequence>
<name>A0A0F9CJM3_9ZZZZ</name>